<evidence type="ECO:0000256" key="1">
    <source>
        <dbReference type="ARBA" id="ARBA00022676"/>
    </source>
</evidence>
<dbReference type="HAMAP" id="MF_00211">
    <property type="entry name" value="TrpD"/>
    <property type="match status" value="1"/>
</dbReference>
<dbReference type="NCBIfam" id="TIGR01245">
    <property type="entry name" value="trpD"/>
    <property type="match status" value="1"/>
</dbReference>
<dbReference type="RefSeq" id="WP_380620723.1">
    <property type="nucleotide sequence ID" value="NZ_JBHSDK010000015.1"/>
</dbReference>
<keyword evidence="4 5" id="KW-0057">Aromatic amino acid biosynthesis</keyword>
<keyword evidence="2 5" id="KW-0808">Transferase</keyword>
<dbReference type="PANTHER" id="PTHR43285">
    <property type="entry name" value="ANTHRANILATE PHOSPHORIBOSYLTRANSFERASE"/>
    <property type="match status" value="1"/>
</dbReference>
<comment type="pathway">
    <text evidence="5">Amino-acid biosynthesis; L-tryptophan biosynthesis; L-tryptophan from chorismate: step 2/5.</text>
</comment>
<accession>A0ABV8TZ07</accession>
<feature type="binding site" evidence="5">
    <location>
        <position position="229"/>
    </location>
    <ligand>
        <name>Mg(2+)</name>
        <dbReference type="ChEBI" id="CHEBI:18420"/>
        <label>2</label>
    </ligand>
</feature>
<feature type="binding site" evidence="5">
    <location>
        <begin position="94"/>
        <end position="97"/>
    </location>
    <ligand>
        <name>5-phospho-alpha-D-ribose 1-diphosphate</name>
        <dbReference type="ChEBI" id="CHEBI:58017"/>
    </ligand>
</feature>
<proteinExistence type="inferred from homology"/>
<dbReference type="InterPro" id="IPR036320">
    <property type="entry name" value="Glycosyl_Trfase_fam3_N_dom_sf"/>
</dbReference>
<feature type="binding site" evidence="5">
    <location>
        <position position="229"/>
    </location>
    <ligand>
        <name>Mg(2+)</name>
        <dbReference type="ChEBI" id="CHEBI:18420"/>
        <label>1</label>
    </ligand>
</feature>
<comment type="catalytic activity">
    <reaction evidence="5">
        <text>N-(5-phospho-beta-D-ribosyl)anthranilate + diphosphate = 5-phospho-alpha-D-ribose 1-diphosphate + anthranilate</text>
        <dbReference type="Rhea" id="RHEA:11768"/>
        <dbReference type="ChEBI" id="CHEBI:16567"/>
        <dbReference type="ChEBI" id="CHEBI:18277"/>
        <dbReference type="ChEBI" id="CHEBI:33019"/>
        <dbReference type="ChEBI" id="CHEBI:58017"/>
        <dbReference type="EC" id="2.4.2.18"/>
    </reaction>
</comment>
<dbReference type="SUPFAM" id="SSF47648">
    <property type="entry name" value="Nucleoside phosphorylase/phosphoribosyltransferase N-terminal domain"/>
    <property type="match status" value="1"/>
</dbReference>
<dbReference type="Gene3D" id="3.40.1030.10">
    <property type="entry name" value="Nucleoside phosphorylase/phosphoribosyltransferase catalytic domain"/>
    <property type="match status" value="1"/>
</dbReference>
<keyword evidence="9" id="KW-1185">Reference proteome</keyword>
<comment type="subunit">
    <text evidence="5">Homodimer.</text>
</comment>
<organism evidence="8 9">
    <name type="scientific">Salininema proteolyticum</name>
    <dbReference type="NCBI Taxonomy" id="1607685"/>
    <lineage>
        <taxon>Bacteria</taxon>
        <taxon>Bacillati</taxon>
        <taxon>Actinomycetota</taxon>
        <taxon>Actinomycetes</taxon>
        <taxon>Glycomycetales</taxon>
        <taxon>Glycomycetaceae</taxon>
        <taxon>Salininema</taxon>
    </lineage>
</organism>
<dbReference type="InterPro" id="IPR035902">
    <property type="entry name" value="Nuc_phospho_transferase"/>
</dbReference>
<dbReference type="SUPFAM" id="SSF52418">
    <property type="entry name" value="Nucleoside phosphorylase/phosphoribosyltransferase catalytic domain"/>
    <property type="match status" value="1"/>
</dbReference>
<evidence type="ECO:0000256" key="2">
    <source>
        <dbReference type="ARBA" id="ARBA00022679"/>
    </source>
</evidence>
<feature type="binding site" evidence="5">
    <location>
        <begin position="87"/>
        <end position="88"/>
    </location>
    <ligand>
        <name>5-phospho-alpha-D-ribose 1-diphosphate</name>
        <dbReference type="ChEBI" id="CHEBI:58017"/>
    </ligand>
</feature>
<keyword evidence="1 5" id="KW-0328">Glycosyltransferase</keyword>
<evidence type="ECO:0000313" key="9">
    <source>
        <dbReference type="Proteomes" id="UP001595823"/>
    </source>
</evidence>
<evidence type="ECO:0000313" key="8">
    <source>
        <dbReference type="EMBL" id="MFC4335648.1"/>
    </source>
</evidence>
<evidence type="ECO:0000256" key="3">
    <source>
        <dbReference type="ARBA" id="ARBA00022822"/>
    </source>
</evidence>
<keyword evidence="5" id="KW-0028">Amino-acid biosynthesis</keyword>
<keyword evidence="5" id="KW-0460">Magnesium</keyword>
<feature type="domain" description="Glycosyl transferase family 3 N-terminal" evidence="7">
    <location>
        <begin position="7"/>
        <end position="65"/>
    </location>
</feature>
<name>A0ABV8TZ07_9ACTN</name>
<feature type="binding site" evidence="5">
    <location>
        <begin position="112"/>
        <end position="120"/>
    </location>
    <ligand>
        <name>5-phospho-alpha-D-ribose 1-diphosphate</name>
        <dbReference type="ChEBI" id="CHEBI:58017"/>
    </ligand>
</feature>
<feature type="binding site" evidence="5">
    <location>
        <position position="115"/>
    </location>
    <ligand>
        <name>anthranilate</name>
        <dbReference type="ChEBI" id="CHEBI:16567"/>
        <label>1</label>
    </ligand>
</feature>
<comment type="cofactor">
    <cofactor evidence="5">
        <name>Mg(2+)</name>
        <dbReference type="ChEBI" id="CHEBI:18420"/>
    </cofactor>
    <text evidence="5">Binds 2 magnesium ions per monomer.</text>
</comment>
<dbReference type="Pfam" id="PF00591">
    <property type="entry name" value="Glycos_transf_3"/>
    <property type="match status" value="1"/>
</dbReference>
<dbReference type="Pfam" id="PF02885">
    <property type="entry name" value="Glycos_trans_3N"/>
    <property type="match status" value="1"/>
</dbReference>
<evidence type="ECO:0000256" key="5">
    <source>
        <dbReference type="HAMAP-Rule" id="MF_00211"/>
    </source>
</evidence>
<dbReference type="EMBL" id="JBHSDK010000015">
    <property type="protein sequence ID" value="MFC4335648.1"/>
    <property type="molecule type" value="Genomic_DNA"/>
</dbReference>
<evidence type="ECO:0000259" key="7">
    <source>
        <dbReference type="Pfam" id="PF02885"/>
    </source>
</evidence>
<comment type="caution">
    <text evidence="5">Lacks conserved residue(s) required for the propagation of feature annotation.</text>
</comment>
<feature type="domain" description="Glycosyl transferase family 3" evidence="6">
    <location>
        <begin position="78"/>
        <end position="340"/>
    </location>
</feature>
<dbReference type="InterPro" id="IPR005940">
    <property type="entry name" value="Anthranilate_Pribosyl_Tfrase"/>
</dbReference>
<dbReference type="EC" id="2.4.2.18" evidence="5"/>
<dbReference type="PANTHER" id="PTHR43285:SF2">
    <property type="entry name" value="ANTHRANILATE PHOSPHORIBOSYLTRANSFERASE"/>
    <property type="match status" value="1"/>
</dbReference>
<feature type="binding site" evidence="5">
    <location>
        <position position="124"/>
    </location>
    <ligand>
        <name>5-phospho-alpha-D-ribose 1-diphosphate</name>
        <dbReference type="ChEBI" id="CHEBI:58017"/>
    </ligand>
</feature>
<dbReference type="InterPro" id="IPR017459">
    <property type="entry name" value="Glycosyl_Trfase_fam3_N_dom"/>
</dbReference>
<protein>
    <recommendedName>
        <fullName evidence="5">Anthranilate phosphoribosyltransferase</fullName>
        <ecNumber evidence="5">2.4.2.18</ecNumber>
    </recommendedName>
</protein>
<keyword evidence="5" id="KW-0479">Metal-binding</keyword>
<comment type="caution">
    <text evidence="8">The sequence shown here is derived from an EMBL/GenBank/DDBJ whole genome shotgun (WGS) entry which is preliminary data.</text>
</comment>
<feature type="binding site" evidence="5">
    <location>
        <position position="84"/>
    </location>
    <ligand>
        <name>5-phospho-alpha-D-ribose 1-diphosphate</name>
        <dbReference type="ChEBI" id="CHEBI:58017"/>
    </ligand>
</feature>
<dbReference type="Proteomes" id="UP001595823">
    <property type="component" value="Unassembled WGS sequence"/>
</dbReference>
<keyword evidence="3 5" id="KW-0822">Tryptophan biosynthesis</keyword>
<comment type="function">
    <text evidence="5">Catalyzes the transfer of the phosphoribosyl group of 5-phosphorylribose-1-pyrophosphate (PRPP) to anthranilate to yield N-(5'-phosphoribosyl)-anthranilate (PRA).</text>
</comment>
<dbReference type="GO" id="GO:0004048">
    <property type="term" value="F:anthranilate phosphoribosyltransferase activity"/>
    <property type="evidence" value="ECO:0007669"/>
    <property type="project" value="UniProtKB-EC"/>
</dbReference>
<feature type="binding site" evidence="5">
    <location>
        <position position="228"/>
    </location>
    <ligand>
        <name>Mg(2+)</name>
        <dbReference type="ChEBI" id="CHEBI:18420"/>
        <label>2</label>
    </ligand>
</feature>
<feature type="binding site" evidence="5">
    <location>
        <position position="170"/>
    </location>
    <ligand>
        <name>anthranilate</name>
        <dbReference type="ChEBI" id="CHEBI:16567"/>
        <label>2</label>
    </ligand>
</feature>
<feature type="binding site" evidence="5">
    <location>
        <position position="84"/>
    </location>
    <ligand>
        <name>anthranilate</name>
        <dbReference type="ChEBI" id="CHEBI:16567"/>
        <label>1</label>
    </ligand>
</feature>
<feature type="binding site" evidence="5">
    <location>
        <position position="92"/>
    </location>
    <ligand>
        <name>5-phospho-alpha-D-ribose 1-diphosphate</name>
        <dbReference type="ChEBI" id="CHEBI:58017"/>
    </ligand>
</feature>
<dbReference type="Gene3D" id="1.20.970.10">
    <property type="entry name" value="Transferase, Pyrimidine Nucleoside Phosphorylase, Chain C"/>
    <property type="match status" value="1"/>
</dbReference>
<sequence length="353" mass="36340">MTGSTWQEVLSHLAAGEDLESTAADWAMREIITGQATEAQLSAFAVLLRAKGETLTELRSIADRMYLESTPLDLDLRTFVDIVGTGGDGSHSVNISTMAALVTAAAGVPVVKHGNRAASSKCGSADLLEALGIELEGDARSVRAAAEELDIAFCFARSFHPGMRHAGPARAAIKIPTVFNLLGPLTNPARPPAGLIGCADESKAPLMAGVFAERKATAVVARGQDGLDEVSTGAPTDIWLTTAQGEVVTAVIDSREFGIDRSAPGALRGGDAEFNARVARSLFSGERGPVRDAVLLNAAVAIAAAASHDSGADLSDDSVRHEAVSVGLQRAAGAVDSGSAADLVDRWAAFTGA</sequence>
<evidence type="ECO:0000259" key="6">
    <source>
        <dbReference type="Pfam" id="PF00591"/>
    </source>
</evidence>
<comment type="similarity">
    <text evidence="5">Belongs to the anthranilate phosphoribosyltransferase family.</text>
</comment>
<reference evidence="9" key="1">
    <citation type="journal article" date="2019" name="Int. J. Syst. Evol. Microbiol.">
        <title>The Global Catalogue of Microorganisms (GCM) 10K type strain sequencing project: providing services to taxonomists for standard genome sequencing and annotation.</title>
        <authorList>
            <consortium name="The Broad Institute Genomics Platform"/>
            <consortium name="The Broad Institute Genome Sequencing Center for Infectious Disease"/>
            <person name="Wu L."/>
            <person name="Ma J."/>
        </authorList>
    </citation>
    <scope>NUCLEOTIDE SEQUENCE [LARGE SCALE GENOMIC DNA]</scope>
    <source>
        <strain evidence="9">IBRC-M 10908</strain>
    </source>
</reference>
<evidence type="ECO:0000256" key="4">
    <source>
        <dbReference type="ARBA" id="ARBA00023141"/>
    </source>
</evidence>
<dbReference type="InterPro" id="IPR000312">
    <property type="entry name" value="Glycosyl_Trfase_fam3"/>
</dbReference>
<feature type="binding site" evidence="5">
    <location>
        <position position="96"/>
    </location>
    <ligand>
        <name>Mg(2+)</name>
        <dbReference type="ChEBI" id="CHEBI:18420"/>
        <label>1</label>
    </ligand>
</feature>
<gene>
    <name evidence="5 8" type="primary">trpD</name>
    <name evidence="8" type="ORF">ACFPET_10595</name>
</gene>